<name>A0A8S5ULS4_9CAUD</name>
<accession>A0A8S5ULS4</accession>
<dbReference type="EMBL" id="BK016109">
    <property type="protein sequence ID" value="DAF95437.1"/>
    <property type="molecule type" value="Genomic_DNA"/>
</dbReference>
<dbReference type="InterPro" id="IPR027417">
    <property type="entry name" value="P-loop_NTPase"/>
</dbReference>
<evidence type="ECO:0000313" key="1">
    <source>
        <dbReference type="EMBL" id="DAF95437.1"/>
    </source>
</evidence>
<sequence length="90" mass="11018">MIKSQHTNEYMPDSFAAYEFLKPVRPIKQQSQNPKEFRTFKDKDNKRTRYLGKPNLKRAYVKTPYTKEMQEEWIKCRNDILYFARNYCVI</sequence>
<organism evidence="1">
    <name type="scientific">Myoviridae sp. ctCo31</name>
    <dbReference type="NCBI Taxonomy" id="2825053"/>
    <lineage>
        <taxon>Viruses</taxon>
        <taxon>Duplodnaviria</taxon>
        <taxon>Heunggongvirae</taxon>
        <taxon>Uroviricota</taxon>
        <taxon>Caudoviricetes</taxon>
    </lineage>
</organism>
<dbReference type="Gene3D" id="3.40.50.300">
    <property type="entry name" value="P-loop containing nucleotide triphosphate hydrolases"/>
    <property type="match status" value="1"/>
</dbReference>
<proteinExistence type="predicted"/>
<reference evidence="1" key="1">
    <citation type="journal article" date="2021" name="Proc. Natl. Acad. Sci. U.S.A.">
        <title>A Catalog of Tens of Thousands of Viruses from Human Metagenomes Reveals Hidden Associations with Chronic Diseases.</title>
        <authorList>
            <person name="Tisza M.J."/>
            <person name="Buck C.B."/>
        </authorList>
    </citation>
    <scope>NUCLEOTIDE SEQUENCE</scope>
    <source>
        <strain evidence="1">CtCo31</strain>
    </source>
</reference>
<protein>
    <submittedName>
        <fullName evidence="1">DNA packaging protein</fullName>
    </submittedName>
</protein>